<feature type="transmembrane region" description="Helical" evidence="11">
    <location>
        <begin position="511"/>
        <end position="534"/>
    </location>
</feature>
<reference evidence="13" key="1">
    <citation type="journal article" date="2020" name="New Phytol.">
        <title>Comparative genomics reveals dynamic genome evolution in host specialist ectomycorrhizal fungi.</title>
        <authorList>
            <person name="Lofgren L.A."/>
            <person name="Nguyen N.H."/>
            <person name="Vilgalys R."/>
            <person name="Ruytinx J."/>
            <person name="Liao H.L."/>
            <person name="Branco S."/>
            <person name="Kuo A."/>
            <person name="LaButti K."/>
            <person name="Lipzen A."/>
            <person name="Andreopoulos W."/>
            <person name="Pangilinan J."/>
            <person name="Riley R."/>
            <person name="Hundley H."/>
            <person name="Na H."/>
            <person name="Barry K."/>
            <person name="Grigoriev I.V."/>
            <person name="Stajich J.E."/>
            <person name="Kennedy P.G."/>
        </authorList>
    </citation>
    <scope>NUCLEOTIDE SEQUENCE</scope>
    <source>
        <strain evidence="13">FC203</strain>
    </source>
</reference>
<keyword evidence="10 11" id="KW-0472">Membrane</keyword>
<keyword evidence="7 10" id="KW-0503">Monooxygenase</keyword>
<dbReference type="Pfam" id="PF01494">
    <property type="entry name" value="FAD_binding_3"/>
    <property type="match status" value="1"/>
</dbReference>
<feature type="domain" description="FAD-binding" evidence="12">
    <location>
        <begin position="13"/>
        <end position="381"/>
    </location>
</feature>
<dbReference type="InterPro" id="IPR036188">
    <property type="entry name" value="FAD/NAD-bd_sf"/>
</dbReference>
<proteinExistence type="inferred from homology"/>
<evidence type="ECO:0000256" key="3">
    <source>
        <dbReference type="ARBA" id="ARBA00022642"/>
    </source>
</evidence>
<dbReference type="PANTHER" id="PTHR46028">
    <property type="entry name" value="KYNURENINE 3-MONOOXYGENASE"/>
    <property type="match status" value="1"/>
</dbReference>
<evidence type="ECO:0000256" key="5">
    <source>
        <dbReference type="ARBA" id="ARBA00022857"/>
    </source>
</evidence>
<evidence type="ECO:0000256" key="10">
    <source>
        <dbReference type="HAMAP-Rule" id="MF_03018"/>
    </source>
</evidence>
<comment type="pathway">
    <text evidence="10">Cofactor biosynthesis; NAD(+) biosynthesis; quinolinate from L-kynurenine: step 1/3.</text>
</comment>
<dbReference type="GO" id="GO:0006569">
    <property type="term" value="P:L-tryptophan catabolic process"/>
    <property type="evidence" value="ECO:0007669"/>
    <property type="project" value="UniProtKB-UniRule"/>
</dbReference>
<dbReference type="GO" id="GO:0019805">
    <property type="term" value="P:quinolinate biosynthetic process"/>
    <property type="evidence" value="ECO:0007669"/>
    <property type="project" value="UniProtKB-UniRule"/>
</dbReference>
<dbReference type="GO" id="GO:0071949">
    <property type="term" value="F:FAD binding"/>
    <property type="evidence" value="ECO:0007669"/>
    <property type="project" value="InterPro"/>
</dbReference>
<evidence type="ECO:0000259" key="12">
    <source>
        <dbReference type="Pfam" id="PF01494"/>
    </source>
</evidence>
<evidence type="ECO:0000313" key="14">
    <source>
        <dbReference type="Proteomes" id="UP001195769"/>
    </source>
</evidence>
<comment type="subcellular location">
    <subcellularLocation>
        <location evidence="10">Mitochondrion outer membrane</location>
    </subcellularLocation>
</comment>
<dbReference type="InterPro" id="IPR002938">
    <property type="entry name" value="FAD-bd"/>
</dbReference>
<organism evidence="13 14">
    <name type="scientific">Suillus fuscotomentosus</name>
    <dbReference type="NCBI Taxonomy" id="1912939"/>
    <lineage>
        <taxon>Eukaryota</taxon>
        <taxon>Fungi</taxon>
        <taxon>Dikarya</taxon>
        <taxon>Basidiomycota</taxon>
        <taxon>Agaricomycotina</taxon>
        <taxon>Agaricomycetes</taxon>
        <taxon>Agaricomycetidae</taxon>
        <taxon>Boletales</taxon>
        <taxon>Suillineae</taxon>
        <taxon>Suillaceae</taxon>
        <taxon>Suillus</taxon>
    </lineage>
</organism>
<dbReference type="GO" id="GO:0004502">
    <property type="term" value="F:kynurenine 3-monooxygenase activity"/>
    <property type="evidence" value="ECO:0007669"/>
    <property type="project" value="UniProtKB-UniRule"/>
</dbReference>
<dbReference type="EMBL" id="JABBWK010000006">
    <property type="protein sequence ID" value="KAG1905948.1"/>
    <property type="molecule type" value="Genomic_DNA"/>
</dbReference>
<sequence length="544" mass="61300">MNNNTPPLDITRKVVIVGAGPVGCLAAIAFAKMKWQVEVYEARPGKGDNVLVTHCLDSFFQDLRLSSSKAAAQQRSINLAISSRGIAALRAVDASAAERFLQTVIPMRGRMIHDRQGNLQSQQYDKDGQCINSIDRTLLNEGLLEEASATPNIHLNFEHKVLSADFDQRVLFLRDGNSGADVRVKFDLCIAADGSHSIIRRQLMRVVRMNFQQEYIPHEYIELKMPAGHDEHGNPAFLLDPNHLHIWPRHSFMLIALPNKVITHAASMCFPPNEIQFQDKTFTCTLFAPTVEFDRLITREDILLWFQNHFPDALSLLGEDKLLKDFEKNPRSPLITTKLTPYHYKDRCVILGDAAHSMVPFFGQGLNCGLEDVRVLLTLLQEECVVPTRAMPNSGDPESDFIDQRLAKALARYSASRHEDVVAICELAMDNYIEMRHSVTTPVYIIKKALDHLLFSLTARGPTVLSSLGDSLSRIAFPTANPRGWLPLYTMVTFRPDISYATARRKAARQAIILTTMARLGTVGMCATSFYLTWRVLRWLRSQR</sequence>
<accession>A0AAD4EGS9</accession>
<keyword evidence="10" id="KW-1000">Mitochondrion outer membrane</keyword>
<keyword evidence="11" id="KW-0812">Transmembrane</keyword>
<dbReference type="InterPro" id="IPR027545">
    <property type="entry name" value="Kynurenine_monooxygenase"/>
</dbReference>
<keyword evidence="2 10" id="KW-0285">Flavoprotein</keyword>
<comment type="catalytic activity">
    <reaction evidence="9 10">
        <text>L-kynurenine + NADPH + O2 + H(+) = 3-hydroxy-L-kynurenine + NADP(+) + H2O</text>
        <dbReference type="Rhea" id="RHEA:20545"/>
        <dbReference type="ChEBI" id="CHEBI:15377"/>
        <dbReference type="ChEBI" id="CHEBI:15378"/>
        <dbReference type="ChEBI" id="CHEBI:15379"/>
        <dbReference type="ChEBI" id="CHEBI:57783"/>
        <dbReference type="ChEBI" id="CHEBI:57959"/>
        <dbReference type="ChEBI" id="CHEBI:58125"/>
        <dbReference type="ChEBI" id="CHEBI:58349"/>
        <dbReference type="EC" id="1.14.13.9"/>
    </reaction>
</comment>
<keyword evidence="6 10" id="KW-0560">Oxidoreductase</keyword>
<evidence type="ECO:0000256" key="1">
    <source>
        <dbReference type="ARBA" id="ARBA00001974"/>
    </source>
</evidence>
<keyword evidence="14" id="KW-1185">Reference proteome</keyword>
<evidence type="ECO:0000313" key="13">
    <source>
        <dbReference type="EMBL" id="KAG1905948.1"/>
    </source>
</evidence>
<evidence type="ECO:0000256" key="7">
    <source>
        <dbReference type="ARBA" id="ARBA00023033"/>
    </source>
</evidence>
<dbReference type="SUPFAM" id="SSF51905">
    <property type="entry name" value="FAD/NAD(P)-binding domain"/>
    <property type="match status" value="1"/>
</dbReference>
<evidence type="ECO:0000256" key="8">
    <source>
        <dbReference type="ARBA" id="ARBA00023128"/>
    </source>
</evidence>
<dbReference type="PANTHER" id="PTHR46028:SF2">
    <property type="entry name" value="KYNURENINE 3-MONOOXYGENASE"/>
    <property type="match status" value="1"/>
</dbReference>
<comment type="cofactor">
    <cofactor evidence="1 10">
        <name>FAD</name>
        <dbReference type="ChEBI" id="CHEBI:57692"/>
    </cofactor>
</comment>
<dbReference type="Gene3D" id="3.50.50.60">
    <property type="entry name" value="FAD/NAD(P)-binding domain"/>
    <property type="match status" value="1"/>
</dbReference>
<dbReference type="GO" id="GO:0043420">
    <property type="term" value="P:anthranilate metabolic process"/>
    <property type="evidence" value="ECO:0007669"/>
    <property type="project" value="UniProtKB-UniRule"/>
</dbReference>
<dbReference type="FunFam" id="3.50.50.60:FF:000129">
    <property type="entry name" value="Kynurenine 3-monooxygenase"/>
    <property type="match status" value="1"/>
</dbReference>
<dbReference type="HAMAP" id="MF_01971">
    <property type="entry name" value="Kynurenine_monooxygenase"/>
    <property type="match status" value="1"/>
</dbReference>
<dbReference type="GO" id="GO:0005741">
    <property type="term" value="C:mitochondrial outer membrane"/>
    <property type="evidence" value="ECO:0007669"/>
    <property type="project" value="UniProtKB-SubCell"/>
</dbReference>
<keyword evidence="8 10" id="KW-0496">Mitochondrion</keyword>
<comment type="function">
    <text evidence="10">Catalyzes the hydroxylation of L-kynurenine (L-Kyn) to form 3-hydroxy-L-kynurenine (L-3OHKyn). Required for synthesis of quinolinic acid.</text>
</comment>
<evidence type="ECO:0000256" key="4">
    <source>
        <dbReference type="ARBA" id="ARBA00022827"/>
    </source>
</evidence>
<dbReference type="PRINTS" id="PR00420">
    <property type="entry name" value="RNGMNOXGNASE"/>
</dbReference>
<keyword evidence="4 10" id="KW-0274">FAD</keyword>
<gene>
    <name evidence="10" type="primary">BNA4</name>
    <name evidence="13" type="ORF">F5891DRAFT_1249868</name>
</gene>
<protein>
    <recommendedName>
        <fullName evidence="10">Kynurenine 3-monooxygenase</fullName>
        <ecNumber evidence="10">1.14.13.9</ecNumber>
    </recommendedName>
    <alternativeName>
        <fullName evidence="10">Biosynthesis of nicotinic acid protein 4</fullName>
    </alternativeName>
    <alternativeName>
        <fullName evidence="10">Kynurenine 3-hydroxylase</fullName>
    </alternativeName>
</protein>
<evidence type="ECO:0000256" key="6">
    <source>
        <dbReference type="ARBA" id="ARBA00023002"/>
    </source>
</evidence>
<evidence type="ECO:0000256" key="11">
    <source>
        <dbReference type="SAM" id="Phobius"/>
    </source>
</evidence>
<dbReference type="GO" id="GO:0070189">
    <property type="term" value="P:kynurenine metabolic process"/>
    <property type="evidence" value="ECO:0007669"/>
    <property type="project" value="TreeGrafter"/>
</dbReference>
<name>A0AAD4EGS9_9AGAM</name>
<keyword evidence="3 10" id="KW-0662">Pyridine nucleotide biosynthesis</keyword>
<dbReference type="Proteomes" id="UP001195769">
    <property type="component" value="Unassembled WGS sequence"/>
</dbReference>
<dbReference type="AlphaFoldDB" id="A0AAD4EGS9"/>
<evidence type="ECO:0000256" key="9">
    <source>
        <dbReference type="ARBA" id="ARBA00047818"/>
    </source>
</evidence>
<evidence type="ECO:0000256" key="2">
    <source>
        <dbReference type="ARBA" id="ARBA00022630"/>
    </source>
</evidence>
<keyword evidence="11" id="KW-1133">Transmembrane helix</keyword>
<keyword evidence="5 10" id="KW-0521">NADP</keyword>
<comment type="similarity">
    <text evidence="10">Belongs to the aromatic-ring hydroxylase family. KMO subfamily.</text>
</comment>
<dbReference type="EC" id="1.14.13.9" evidence="10"/>
<dbReference type="GO" id="GO:0034354">
    <property type="term" value="P:'de novo' NAD+ biosynthetic process from L-tryptophan"/>
    <property type="evidence" value="ECO:0007669"/>
    <property type="project" value="UniProtKB-UniRule"/>
</dbReference>
<comment type="caution">
    <text evidence="13">The sequence shown here is derived from an EMBL/GenBank/DDBJ whole genome shotgun (WGS) entry which is preliminary data.</text>
</comment>